<gene>
    <name evidence="3" type="ORF">Klosneuvirus_2_180</name>
</gene>
<dbReference type="PANTHER" id="PTHR47114">
    <property type="match status" value="1"/>
</dbReference>
<dbReference type="Pfam" id="PF12799">
    <property type="entry name" value="LRR_4"/>
    <property type="match status" value="1"/>
</dbReference>
<dbReference type="Gene3D" id="3.80.10.10">
    <property type="entry name" value="Ribonuclease Inhibitor"/>
    <property type="match status" value="2"/>
</dbReference>
<dbReference type="PANTHER" id="PTHR47114:SF2">
    <property type="entry name" value="OLIGODENDROCYTE-MYELIN GLYCOPROTEIN"/>
    <property type="match status" value="1"/>
</dbReference>
<keyword evidence="2" id="KW-0677">Repeat</keyword>
<dbReference type="InterPro" id="IPR001611">
    <property type="entry name" value="Leu-rich_rpt"/>
</dbReference>
<organism evidence="3">
    <name type="scientific">Klosneuvirus KNV1</name>
    <dbReference type="NCBI Taxonomy" id="1977640"/>
    <lineage>
        <taxon>Viruses</taxon>
        <taxon>Varidnaviria</taxon>
        <taxon>Bamfordvirae</taxon>
        <taxon>Nucleocytoviricota</taxon>
        <taxon>Megaviricetes</taxon>
        <taxon>Imitervirales</taxon>
        <taxon>Mimiviridae</taxon>
        <taxon>Klosneuvirinae</taxon>
        <taxon>Klosneuvirus</taxon>
    </lineage>
</organism>
<name>A0A1V0SJC2_9VIRU</name>
<accession>A0A1V0SJC2</accession>
<evidence type="ECO:0000256" key="1">
    <source>
        <dbReference type="ARBA" id="ARBA00022614"/>
    </source>
</evidence>
<dbReference type="SUPFAM" id="SSF52058">
    <property type="entry name" value="L domain-like"/>
    <property type="match status" value="1"/>
</dbReference>
<keyword evidence="1" id="KW-0433">Leucine-rich repeat</keyword>
<reference evidence="3" key="1">
    <citation type="journal article" date="2017" name="Science">
        <title>Giant viruses with an expanded complement of translation system components.</title>
        <authorList>
            <person name="Schulz F."/>
            <person name="Yutin N."/>
            <person name="Ivanova N.N."/>
            <person name="Ortega D.R."/>
            <person name="Lee T.K."/>
            <person name="Vierheilig J."/>
            <person name="Daims H."/>
            <person name="Horn M."/>
            <person name="Wagner M."/>
            <person name="Jensen G.J."/>
            <person name="Kyrpides N.C."/>
            <person name="Koonin E.V."/>
            <person name="Woyke T."/>
        </authorList>
    </citation>
    <scope>NUCLEOTIDE SEQUENCE</scope>
    <source>
        <strain evidence="3">KNV1</strain>
    </source>
</reference>
<evidence type="ECO:0000313" key="3">
    <source>
        <dbReference type="EMBL" id="ARF11744.1"/>
    </source>
</evidence>
<protein>
    <submittedName>
        <fullName evidence="3">Leucine-rich repeat protein</fullName>
    </submittedName>
</protein>
<dbReference type="EMBL" id="KY684109">
    <property type="protein sequence ID" value="ARF11744.1"/>
    <property type="molecule type" value="Genomic_DNA"/>
</dbReference>
<dbReference type="InterPro" id="IPR032675">
    <property type="entry name" value="LRR_dom_sf"/>
</dbReference>
<dbReference type="PROSITE" id="PS51450">
    <property type="entry name" value="LRR"/>
    <property type="match status" value="2"/>
</dbReference>
<evidence type="ECO:0000256" key="2">
    <source>
        <dbReference type="ARBA" id="ARBA00022737"/>
    </source>
</evidence>
<sequence>MTDTESSKMYDYKVSSKHREDHKKYYGTDTIPIYSNDLKYKKYNDIDLNNIKNLDDMIDHDTVEYRIKECISTDGKTLDLSHLNLTKFPKLPNQLIQSVKYLFLSENKLEILDDLKHFEKLSVIDLCHNRLTKLPIMPDRLKELMIRFNQINDITSLNDCYSLRRLDCSHNMITELPNINRLEILICDHNKISNLPAFQNLIRISCASNMIKELPPFPNIEIIECDKNYITKICNYMGVRELYCSNNQITTISNVHKIDTIHCYNNKIKKIDYFENLKELVCDYDDINIASYYTIVNSKVYQNKIIAIYFK</sequence>
<dbReference type="InterPro" id="IPR051071">
    <property type="entry name" value="LRR-bact_E3_ubiq_ligases"/>
</dbReference>
<proteinExistence type="predicted"/>
<dbReference type="InterPro" id="IPR025875">
    <property type="entry name" value="Leu-rich_rpt_4"/>
</dbReference>